<dbReference type="PANTHER" id="PTHR35006:SF2">
    <property type="entry name" value="GLYOXALASE FAMILY PROTEIN (AFU_ORTHOLOGUE AFUA_5G14830)"/>
    <property type="match status" value="1"/>
</dbReference>
<organism evidence="2 3">
    <name type="scientific">Streptomonospora nanhaiensis</name>
    <dbReference type="NCBI Taxonomy" id="1323731"/>
    <lineage>
        <taxon>Bacteria</taxon>
        <taxon>Bacillati</taxon>
        <taxon>Actinomycetota</taxon>
        <taxon>Actinomycetes</taxon>
        <taxon>Streptosporangiales</taxon>
        <taxon>Nocardiopsidaceae</taxon>
        <taxon>Streptomonospora</taxon>
    </lineage>
</organism>
<proteinExistence type="predicted"/>
<sequence length="124" mass="13037">MIDHLSLQVADVAVSAAFYDSVLRPLGGHRLVELGDGAVVAFGADRPVLWLVPAVGGGEVREVHLAFSAPDRAAVDAFHAAAAAAGAEVLHAPRVWSEYHPAYYAAFVRDPDGVSIEAVCHLPE</sequence>
<accession>A0A853BMX2</accession>
<dbReference type="AlphaFoldDB" id="A0A853BMX2"/>
<keyword evidence="2" id="KW-0560">Oxidoreductase</keyword>
<dbReference type="GO" id="GO:0051213">
    <property type="term" value="F:dioxygenase activity"/>
    <property type="evidence" value="ECO:0007669"/>
    <property type="project" value="UniProtKB-KW"/>
</dbReference>
<evidence type="ECO:0000259" key="1">
    <source>
        <dbReference type="PROSITE" id="PS51819"/>
    </source>
</evidence>
<evidence type="ECO:0000313" key="3">
    <source>
        <dbReference type="Proteomes" id="UP000575985"/>
    </source>
</evidence>
<evidence type="ECO:0000313" key="2">
    <source>
        <dbReference type="EMBL" id="NYI96370.1"/>
    </source>
</evidence>
<feature type="domain" description="VOC" evidence="1">
    <location>
        <begin position="1"/>
        <end position="121"/>
    </location>
</feature>
<dbReference type="Pfam" id="PF00903">
    <property type="entry name" value="Glyoxalase"/>
    <property type="match status" value="1"/>
</dbReference>
<dbReference type="PROSITE" id="PS51819">
    <property type="entry name" value="VOC"/>
    <property type="match status" value="1"/>
</dbReference>
<keyword evidence="2" id="KW-0223">Dioxygenase</keyword>
<gene>
    <name evidence="2" type="ORF">HNR12_002647</name>
</gene>
<reference evidence="2 3" key="1">
    <citation type="submission" date="2020-07" db="EMBL/GenBank/DDBJ databases">
        <title>Sequencing the genomes of 1000 actinobacteria strains.</title>
        <authorList>
            <person name="Klenk H.-P."/>
        </authorList>
    </citation>
    <scope>NUCLEOTIDE SEQUENCE [LARGE SCALE GENOMIC DNA]</scope>
    <source>
        <strain evidence="2 3">DSM 45927</strain>
    </source>
</reference>
<dbReference type="GO" id="GO:0016829">
    <property type="term" value="F:lyase activity"/>
    <property type="evidence" value="ECO:0007669"/>
    <property type="project" value="UniProtKB-KW"/>
</dbReference>
<keyword evidence="2" id="KW-0456">Lyase</keyword>
<dbReference type="InterPro" id="IPR037523">
    <property type="entry name" value="VOC_core"/>
</dbReference>
<comment type="caution">
    <text evidence="2">The sequence shown here is derived from an EMBL/GenBank/DDBJ whole genome shotgun (WGS) entry which is preliminary data.</text>
</comment>
<protein>
    <submittedName>
        <fullName evidence="2">Catechol 2,3-dioxygenase-like lactoylglutathione lyase family enzyme</fullName>
    </submittedName>
</protein>
<dbReference type="InterPro" id="IPR004360">
    <property type="entry name" value="Glyas_Fos-R_dOase_dom"/>
</dbReference>
<dbReference type="Proteomes" id="UP000575985">
    <property type="component" value="Unassembled WGS sequence"/>
</dbReference>
<dbReference type="RefSeq" id="WP_179767748.1">
    <property type="nucleotide sequence ID" value="NZ_JACCFO010000001.1"/>
</dbReference>
<dbReference type="PANTHER" id="PTHR35006">
    <property type="entry name" value="GLYOXALASE FAMILY PROTEIN (AFU_ORTHOLOGUE AFUA_5G14830)"/>
    <property type="match status" value="1"/>
</dbReference>
<dbReference type="SUPFAM" id="SSF54593">
    <property type="entry name" value="Glyoxalase/Bleomycin resistance protein/Dihydroxybiphenyl dioxygenase"/>
    <property type="match status" value="1"/>
</dbReference>
<dbReference type="EMBL" id="JACCFO010000001">
    <property type="protein sequence ID" value="NYI96370.1"/>
    <property type="molecule type" value="Genomic_DNA"/>
</dbReference>
<dbReference type="Gene3D" id="3.10.180.10">
    <property type="entry name" value="2,3-Dihydroxybiphenyl 1,2-Dioxygenase, domain 1"/>
    <property type="match status" value="1"/>
</dbReference>
<name>A0A853BMX2_9ACTN</name>
<dbReference type="InterPro" id="IPR029068">
    <property type="entry name" value="Glyas_Bleomycin-R_OHBP_Dase"/>
</dbReference>
<keyword evidence="3" id="KW-1185">Reference proteome</keyword>